<evidence type="ECO:0000313" key="6">
    <source>
        <dbReference type="Proteomes" id="UP000183794"/>
    </source>
</evidence>
<feature type="transmembrane region" description="Helical" evidence="1">
    <location>
        <begin position="12"/>
        <end position="31"/>
    </location>
</feature>
<reference evidence="3 5" key="1">
    <citation type="submission" date="2016-11" db="EMBL/GenBank/DDBJ databases">
        <authorList>
            <person name="Klemetsen T."/>
        </authorList>
    </citation>
    <scope>NUCLEOTIDE SEQUENCE [LARGE SCALE GENOMIC DNA]</scope>
    <source>
        <strain evidence="3">MT 2528</strain>
    </source>
</reference>
<dbReference type="EMBL" id="FPLJ01000050">
    <property type="protein sequence ID" value="SGY90837.1"/>
    <property type="molecule type" value="Genomic_DNA"/>
</dbReference>
<evidence type="ECO:0000313" key="3">
    <source>
        <dbReference type="EMBL" id="SGY90837.1"/>
    </source>
</evidence>
<organism evidence="4 6">
    <name type="scientific">Moritella viscosa</name>
    <dbReference type="NCBI Taxonomy" id="80854"/>
    <lineage>
        <taxon>Bacteria</taxon>
        <taxon>Pseudomonadati</taxon>
        <taxon>Pseudomonadota</taxon>
        <taxon>Gammaproteobacteria</taxon>
        <taxon>Alteromonadales</taxon>
        <taxon>Moritellaceae</taxon>
        <taxon>Moritella</taxon>
    </lineage>
</organism>
<feature type="transmembrane region" description="Helical" evidence="1">
    <location>
        <begin position="72"/>
        <end position="94"/>
    </location>
</feature>
<proteinExistence type="predicted"/>
<dbReference type="GO" id="GO:0016020">
    <property type="term" value="C:membrane"/>
    <property type="evidence" value="ECO:0007669"/>
    <property type="project" value="InterPro"/>
</dbReference>
<dbReference type="Proteomes" id="UP000182660">
    <property type="component" value="Unassembled WGS sequence"/>
</dbReference>
<reference evidence="4 6" key="2">
    <citation type="submission" date="2016-11" db="EMBL/GenBank/DDBJ databases">
        <authorList>
            <person name="Jaros S."/>
            <person name="Januszkiewicz K."/>
            <person name="Wedrychowicz H."/>
        </authorList>
    </citation>
    <scope>NUCLEOTIDE SEQUENCE [LARGE SCALE GENOMIC DNA]</scope>
    <source>
        <strain evidence="4">NVI 5450</strain>
    </source>
</reference>
<feature type="transmembrane region" description="Helical" evidence="1">
    <location>
        <begin position="101"/>
        <end position="118"/>
    </location>
</feature>
<dbReference type="HOGENOM" id="CLU_057101_9_3_6"/>
<keyword evidence="1" id="KW-0812">Transmembrane</keyword>
<name>A0A090IGP7_9GAMM</name>
<keyword evidence="5" id="KW-1185">Reference proteome</keyword>
<dbReference type="Gene3D" id="1.20.120.1220">
    <property type="match status" value="1"/>
</dbReference>
<dbReference type="AlphaFoldDB" id="A0A090IGP7"/>
<dbReference type="STRING" id="80854.MVIS_3902"/>
<dbReference type="Pfam" id="PF01478">
    <property type="entry name" value="Peptidase_A24"/>
    <property type="match status" value="1"/>
</dbReference>
<dbReference type="Proteomes" id="UP000183794">
    <property type="component" value="Unassembled WGS sequence"/>
</dbReference>
<gene>
    <name evidence="3" type="ORF">MT2528_2017</name>
    <name evidence="4" type="ORF">NVI5450_2239</name>
</gene>
<evidence type="ECO:0000313" key="5">
    <source>
        <dbReference type="Proteomes" id="UP000182660"/>
    </source>
</evidence>
<dbReference type="GO" id="GO:0004190">
    <property type="term" value="F:aspartic-type endopeptidase activity"/>
    <property type="evidence" value="ECO:0007669"/>
    <property type="project" value="InterPro"/>
</dbReference>
<dbReference type="PATRIC" id="fig|80854.5.peg.4127"/>
<sequence length="120" mass="12891">MDVTVRRLPNGLVILTALLCLTVAISGDFYISSLQQSALALAVGFGLFLLRVCGAGDIKLIAAYLLGIKPEYWALFLFVMSLIGTCLGVVQYIFRRQQNAGIPYGVAISLSGLFFVIASV</sequence>
<dbReference type="EMBL" id="FPLD01000060">
    <property type="protein sequence ID" value="SGY99801.1"/>
    <property type="molecule type" value="Genomic_DNA"/>
</dbReference>
<evidence type="ECO:0000313" key="4">
    <source>
        <dbReference type="EMBL" id="SGY99801.1"/>
    </source>
</evidence>
<dbReference type="KEGG" id="mvs:MVIS_3902"/>
<feature type="domain" description="Prepilin type IV endopeptidase peptidase" evidence="2">
    <location>
        <begin position="2"/>
        <end position="89"/>
    </location>
</feature>
<dbReference type="InterPro" id="IPR000045">
    <property type="entry name" value="Prepilin_IV_endopep_pep"/>
</dbReference>
<keyword evidence="1" id="KW-0472">Membrane</keyword>
<evidence type="ECO:0000259" key="2">
    <source>
        <dbReference type="Pfam" id="PF01478"/>
    </source>
</evidence>
<accession>A0A090IGP7</accession>
<keyword evidence="1" id="KW-1133">Transmembrane helix</keyword>
<protein>
    <submittedName>
        <fullName evidence="4">Peptidase A24A prepilin type IV</fullName>
    </submittedName>
</protein>
<evidence type="ECO:0000256" key="1">
    <source>
        <dbReference type="SAM" id="Phobius"/>
    </source>
</evidence>